<comment type="similarity">
    <text evidence="1">Belongs to the LytR/CpsA/Psr (LCP) family.</text>
</comment>
<keyword evidence="3" id="KW-0472">Membrane</keyword>
<sequence length="431" mass="43900">MPVTSRSRAQARAAAADRQSRGPSHARALRTHGAVRTVGLVATAVLAFGVVGGAAAVSSIVGNISGSSALDLVEDRPAPSTPDPDDPNAGKPLNILVMGSDERGGENGHEVEGVEGMRSDTTILVHVSADRSRVEMVSIPRDSRVDVPACNTTSGRTTAPANTRFNAAFANGATVGGDVDSAAACTITTVESLTDVFVDGFVVVDFAGFQNMVTAIGGVPICIPEAIDSPKADLKLEAGMQTLDGAQALGFARARYGVGDGSDLSRIGRQQQLLAATVNQVLSKNVLSDLGQIYGFVDAGTKSLTMSDNLSSIPSLAGLAFSLKGATSGNITFMTVPNAPDPQDPDAKVVWTSEADELWAKVRADEPIVTPAPAADGTADGSGDAVEATEPPSRAGADAPTDDASSEPAPVQTKDAGKEAFSAADETAQCG</sequence>
<dbReference type="Pfam" id="PF03816">
    <property type="entry name" value="LytR_cpsA_psr"/>
    <property type="match status" value="1"/>
</dbReference>
<evidence type="ECO:0000256" key="1">
    <source>
        <dbReference type="ARBA" id="ARBA00006068"/>
    </source>
</evidence>
<feature type="region of interest" description="Disordered" evidence="2">
    <location>
        <begin position="72"/>
        <end position="115"/>
    </location>
</feature>
<gene>
    <name evidence="5" type="ORF">CCE02nite_16730</name>
</gene>
<dbReference type="InterPro" id="IPR004474">
    <property type="entry name" value="LytR_CpsA_psr"/>
</dbReference>
<feature type="region of interest" description="Disordered" evidence="2">
    <location>
        <begin position="1"/>
        <end position="27"/>
    </location>
</feature>
<evidence type="ECO:0000259" key="4">
    <source>
        <dbReference type="Pfam" id="PF03816"/>
    </source>
</evidence>
<organism evidence="5 6">
    <name type="scientific">Cellulosimicrobium cellulans</name>
    <name type="common">Arthrobacter luteus</name>
    <dbReference type="NCBI Taxonomy" id="1710"/>
    <lineage>
        <taxon>Bacteria</taxon>
        <taxon>Bacillati</taxon>
        <taxon>Actinomycetota</taxon>
        <taxon>Actinomycetes</taxon>
        <taxon>Micrococcales</taxon>
        <taxon>Promicromonosporaceae</taxon>
        <taxon>Cellulosimicrobium</taxon>
    </lineage>
</organism>
<dbReference type="EMBL" id="BJNZ01000008">
    <property type="protein sequence ID" value="GED09674.1"/>
    <property type="molecule type" value="Genomic_DNA"/>
</dbReference>
<accession>A0A4Y4E0W9</accession>
<dbReference type="Proteomes" id="UP000316659">
    <property type="component" value="Unassembled WGS sequence"/>
</dbReference>
<feature type="compositionally biased region" description="Low complexity" evidence="2">
    <location>
        <begin position="1"/>
        <end position="17"/>
    </location>
</feature>
<dbReference type="PANTHER" id="PTHR33392:SF6">
    <property type="entry name" value="POLYISOPRENYL-TEICHOIC ACID--PEPTIDOGLYCAN TEICHOIC ACID TRANSFERASE TAGU"/>
    <property type="match status" value="1"/>
</dbReference>
<evidence type="ECO:0000256" key="3">
    <source>
        <dbReference type="SAM" id="Phobius"/>
    </source>
</evidence>
<proteinExistence type="inferred from homology"/>
<dbReference type="AlphaFoldDB" id="A0A4Y4E0W9"/>
<evidence type="ECO:0000256" key="2">
    <source>
        <dbReference type="SAM" id="MobiDB-lite"/>
    </source>
</evidence>
<evidence type="ECO:0000313" key="5">
    <source>
        <dbReference type="EMBL" id="GED09674.1"/>
    </source>
</evidence>
<feature type="region of interest" description="Disordered" evidence="2">
    <location>
        <begin position="363"/>
        <end position="431"/>
    </location>
</feature>
<comment type="caution">
    <text evidence="5">The sequence shown here is derived from an EMBL/GenBank/DDBJ whole genome shotgun (WGS) entry which is preliminary data.</text>
</comment>
<reference evidence="5 6" key="1">
    <citation type="submission" date="2019-06" db="EMBL/GenBank/DDBJ databases">
        <title>Whole genome shotgun sequence of Cellulosimicrobium cellulans NBRC 15516.</title>
        <authorList>
            <person name="Hosoyama A."/>
            <person name="Uohara A."/>
            <person name="Ohji S."/>
            <person name="Ichikawa N."/>
        </authorList>
    </citation>
    <scope>NUCLEOTIDE SEQUENCE [LARGE SCALE GENOMIC DNA]</scope>
    <source>
        <strain evidence="5 6">NBRC 15516</strain>
    </source>
</reference>
<dbReference type="InterPro" id="IPR050922">
    <property type="entry name" value="LytR/CpsA/Psr_CW_biosynth"/>
</dbReference>
<evidence type="ECO:0000313" key="6">
    <source>
        <dbReference type="Proteomes" id="UP000316659"/>
    </source>
</evidence>
<feature type="transmembrane region" description="Helical" evidence="3">
    <location>
        <begin position="37"/>
        <end position="61"/>
    </location>
</feature>
<protein>
    <recommendedName>
        <fullName evidence="4">Cell envelope-related transcriptional attenuator domain-containing protein</fullName>
    </recommendedName>
</protein>
<dbReference type="PANTHER" id="PTHR33392">
    <property type="entry name" value="POLYISOPRENYL-TEICHOIC ACID--PEPTIDOGLYCAN TEICHOIC ACID TRANSFERASE TAGU"/>
    <property type="match status" value="1"/>
</dbReference>
<keyword evidence="3" id="KW-0812">Transmembrane</keyword>
<dbReference type="Gene3D" id="3.40.630.190">
    <property type="entry name" value="LCP protein"/>
    <property type="match status" value="1"/>
</dbReference>
<name>A0A4Y4E0W9_CELCE</name>
<feature type="domain" description="Cell envelope-related transcriptional attenuator" evidence="4">
    <location>
        <begin position="118"/>
        <end position="282"/>
    </location>
</feature>
<keyword evidence="3" id="KW-1133">Transmembrane helix</keyword>
<dbReference type="NCBIfam" id="TIGR00350">
    <property type="entry name" value="lytR_cpsA_psr"/>
    <property type="match status" value="1"/>
</dbReference>
<feature type="compositionally biased region" description="Low complexity" evidence="2">
    <location>
        <begin position="371"/>
        <end position="385"/>
    </location>
</feature>
<feature type="compositionally biased region" description="Basic and acidic residues" evidence="2">
    <location>
        <begin position="100"/>
        <end position="115"/>
    </location>
</feature>